<dbReference type="Proteomes" id="UP001259803">
    <property type="component" value="Unassembled WGS sequence"/>
</dbReference>
<proteinExistence type="predicted"/>
<evidence type="ECO:0000313" key="1">
    <source>
        <dbReference type="EMBL" id="MDT0575918.1"/>
    </source>
</evidence>
<protein>
    <submittedName>
        <fullName evidence="1">PIG-L family deacetylase</fullName>
        <ecNumber evidence="1">3.5.1.-</ecNumber>
    </submittedName>
</protein>
<dbReference type="Pfam" id="PF02585">
    <property type="entry name" value="PIG-L"/>
    <property type="match status" value="1"/>
</dbReference>
<reference evidence="1 2" key="1">
    <citation type="submission" date="2023-09" db="EMBL/GenBank/DDBJ databases">
        <authorList>
            <person name="Rey-Velasco X."/>
        </authorList>
    </citation>
    <scope>NUCLEOTIDE SEQUENCE [LARGE SCALE GENOMIC DNA]</scope>
    <source>
        <strain evidence="1 2">F390</strain>
    </source>
</reference>
<dbReference type="Gene3D" id="3.40.50.10320">
    <property type="entry name" value="LmbE-like"/>
    <property type="match status" value="1"/>
</dbReference>
<dbReference type="GO" id="GO:0016787">
    <property type="term" value="F:hydrolase activity"/>
    <property type="evidence" value="ECO:0007669"/>
    <property type="project" value="UniProtKB-KW"/>
</dbReference>
<dbReference type="PANTHER" id="PTHR12993">
    <property type="entry name" value="N-ACETYLGLUCOSAMINYL-PHOSPHATIDYLINOSITOL DE-N-ACETYLASE-RELATED"/>
    <property type="match status" value="1"/>
</dbReference>
<organism evidence="1 2">
    <name type="scientific">Croceicoccus esteveae</name>
    <dbReference type="NCBI Taxonomy" id="3075597"/>
    <lineage>
        <taxon>Bacteria</taxon>
        <taxon>Pseudomonadati</taxon>
        <taxon>Pseudomonadota</taxon>
        <taxon>Alphaproteobacteria</taxon>
        <taxon>Sphingomonadales</taxon>
        <taxon>Erythrobacteraceae</taxon>
        <taxon>Croceicoccus</taxon>
    </lineage>
</organism>
<dbReference type="SUPFAM" id="SSF102588">
    <property type="entry name" value="LmbE-like"/>
    <property type="match status" value="1"/>
</dbReference>
<keyword evidence="2" id="KW-1185">Reference proteome</keyword>
<name>A0ABU2ZH38_9SPHN</name>
<dbReference type="InterPro" id="IPR003737">
    <property type="entry name" value="GlcNAc_PI_deacetylase-related"/>
</dbReference>
<gene>
    <name evidence="1" type="ORF">RM533_06940</name>
</gene>
<comment type="caution">
    <text evidence="1">The sequence shown here is derived from an EMBL/GenBank/DDBJ whole genome shotgun (WGS) entry which is preliminary data.</text>
</comment>
<dbReference type="EMBL" id="JAVRHS010000004">
    <property type="protein sequence ID" value="MDT0575918.1"/>
    <property type="molecule type" value="Genomic_DNA"/>
</dbReference>
<dbReference type="InterPro" id="IPR024078">
    <property type="entry name" value="LmbE-like_dom_sf"/>
</dbReference>
<keyword evidence="1" id="KW-0378">Hydrolase</keyword>
<evidence type="ECO:0000313" key="2">
    <source>
        <dbReference type="Proteomes" id="UP001259803"/>
    </source>
</evidence>
<dbReference type="RefSeq" id="WP_311340500.1">
    <property type="nucleotide sequence ID" value="NZ_JAVRHS010000004.1"/>
</dbReference>
<sequence>MTVPQHAAGRLLDEARDAPLASLDLLSPGRGLLLIIPHPDDEALGCGMALAAAAAAGRSIAIVLLTDGEGSHPCSSEFPSDRLRAVRQEELASSLTILTGGNPVPVHRLQLPDGRASAAMVSDAQLAALAALAGHIRASSIWTSWRGDPHCDHLAAAELGQRLAAKLVLPLWSFAVWGRFGDAGAGGAQVVRFVSAAHQHLKALAIAAHRTQMTQLVADDPTGFIMPGKLIEHFAGSAEIFLHDRA</sequence>
<accession>A0ABU2ZH38</accession>
<dbReference type="EC" id="3.5.1.-" evidence="1"/>
<dbReference type="PANTHER" id="PTHR12993:SF29">
    <property type="entry name" value="BLR3841 PROTEIN"/>
    <property type="match status" value="1"/>
</dbReference>